<feature type="region of interest" description="Disordered" evidence="1">
    <location>
        <begin position="562"/>
        <end position="616"/>
    </location>
</feature>
<dbReference type="Proteomes" id="UP001166286">
    <property type="component" value="Unassembled WGS sequence"/>
</dbReference>
<evidence type="ECO:0000256" key="1">
    <source>
        <dbReference type="SAM" id="MobiDB-lite"/>
    </source>
</evidence>
<protein>
    <submittedName>
        <fullName evidence="2">Uncharacterized protein</fullName>
    </submittedName>
</protein>
<dbReference type="EMBL" id="JAFEKC020000005">
    <property type="protein sequence ID" value="KAK0514572.1"/>
    <property type="molecule type" value="Genomic_DNA"/>
</dbReference>
<proteinExistence type="predicted"/>
<keyword evidence="3" id="KW-1185">Reference proteome</keyword>
<evidence type="ECO:0000313" key="3">
    <source>
        <dbReference type="Proteomes" id="UP001166286"/>
    </source>
</evidence>
<feature type="region of interest" description="Disordered" evidence="1">
    <location>
        <begin position="210"/>
        <end position="257"/>
    </location>
</feature>
<name>A0AA39V3K8_9LECA</name>
<feature type="compositionally biased region" description="Polar residues" evidence="1">
    <location>
        <begin position="217"/>
        <end position="231"/>
    </location>
</feature>
<comment type="caution">
    <text evidence="2">The sequence shown here is derived from an EMBL/GenBank/DDBJ whole genome shotgun (WGS) entry which is preliminary data.</text>
</comment>
<evidence type="ECO:0000313" key="2">
    <source>
        <dbReference type="EMBL" id="KAK0514572.1"/>
    </source>
</evidence>
<feature type="compositionally biased region" description="Acidic residues" evidence="1">
    <location>
        <begin position="234"/>
        <end position="249"/>
    </location>
</feature>
<sequence>MNPPEIRPPPLQTRNCNLQVFDVPRGAHLLPALSDSAAAAIRSSASCQERVDQYQEMVDAQNPYKVQEERERSFMGHLPYVQATSRQLQSHLEIFDDETWRLPHLSEERQNFNDMLVKRNAERIQSALDTCKDYAVLMSRESSKAQFLDEAMMRRMRPKLVAAKASYEKATTAASESNASPAAAANQSSLAESTGSANARRVVAMTDLNIPLPDCNQDGNSTETASGSDYGSMSDEEDHNDAGDCEGEGEIPPIDDLVGGIDMAEGIKRKEFHCHSFQEQLEVPNPQDMPGTLTEALCNWHQFLPTPIFALTLDDVTTSIANPHQKTCVLLRHFEVGLDGVEAIIKGYVQIPETTERKHQREERLQKLGMRKSGDGGFSGALKKAQQDKTYGKGLWRFYGVRFRQTSRERKLRKPAKWLCFGAPREACNKLRVPVGHDSEVVMLGGGLARTGSKTDRYESRMTRRYLLMCKGGIAPVDAWEGAEDWKGGLLQRIRAAMANNGLRVGWLDHNQGAKELKDKKRKEPSQELTGEEEYEALMRLAKVQKPDFGKIIANMILEETKKQKPHHGEGVGGKGKKREREQEQIDFPHTSYVRRGPVPFSRFRPITGAWDQRDN</sequence>
<dbReference type="AlphaFoldDB" id="A0AA39V3K8"/>
<gene>
    <name evidence="2" type="ORF">JMJ35_003189</name>
</gene>
<organism evidence="2 3">
    <name type="scientific">Cladonia borealis</name>
    <dbReference type="NCBI Taxonomy" id="184061"/>
    <lineage>
        <taxon>Eukaryota</taxon>
        <taxon>Fungi</taxon>
        <taxon>Dikarya</taxon>
        <taxon>Ascomycota</taxon>
        <taxon>Pezizomycotina</taxon>
        <taxon>Lecanoromycetes</taxon>
        <taxon>OSLEUM clade</taxon>
        <taxon>Lecanoromycetidae</taxon>
        <taxon>Lecanorales</taxon>
        <taxon>Lecanorineae</taxon>
        <taxon>Cladoniaceae</taxon>
        <taxon>Cladonia</taxon>
    </lineage>
</organism>
<reference evidence="2" key="1">
    <citation type="submission" date="2023-03" db="EMBL/GenBank/DDBJ databases">
        <title>Complete genome of Cladonia borealis.</title>
        <authorList>
            <person name="Park H."/>
        </authorList>
    </citation>
    <scope>NUCLEOTIDE SEQUENCE</scope>
    <source>
        <strain evidence="2">ANT050790</strain>
    </source>
</reference>
<accession>A0AA39V3K8</accession>